<feature type="domain" description="GP-PDE" evidence="1">
    <location>
        <begin position="2"/>
        <end position="223"/>
    </location>
</feature>
<evidence type="ECO:0000313" key="3">
    <source>
        <dbReference type="EMBL" id="CAB4926076.1"/>
    </source>
</evidence>
<evidence type="ECO:0000313" key="2">
    <source>
        <dbReference type="EMBL" id="CAB4323765.1"/>
    </source>
</evidence>
<name>A0A6J5YE99_9ZZZZ</name>
<dbReference type="PANTHER" id="PTHR46211:SF1">
    <property type="entry name" value="GLYCEROPHOSPHODIESTER PHOSPHODIESTERASE, CYTOPLASMIC"/>
    <property type="match status" value="1"/>
</dbReference>
<dbReference type="Pfam" id="PF03009">
    <property type="entry name" value="GDPD"/>
    <property type="match status" value="1"/>
</dbReference>
<gene>
    <name evidence="2" type="ORF">UFOPK1392_01525</name>
    <name evidence="3" type="ORF">UFOPK3733_00379</name>
</gene>
<organism evidence="2">
    <name type="scientific">freshwater metagenome</name>
    <dbReference type="NCBI Taxonomy" id="449393"/>
    <lineage>
        <taxon>unclassified sequences</taxon>
        <taxon>metagenomes</taxon>
        <taxon>ecological metagenomes</taxon>
    </lineage>
</organism>
<dbReference type="EMBL" id="CAFBNC010000011">
    <property type="protein sequence ID" value="CAB4926076.1"/>
    <property type="molecule type" value="Genomic_DNA"/>
</dbReference>
<dbReference type="EMBL" id="CAEMXZ010000070">
    <property type="protein sequence ID" value="CAB4323765.1"/>
    <property type="molecule type" value="Genomic_DNA"/>
</dbReference>
<dbReference type="PROSITE" id="PS51704">
    <property type="entry name" value="GP_PDE"/>
    <property type="match status" value="1"/>
</dbReference>
<dbReference type="AlphaFoldDB" id="A0A6J5YE99"/>
<dbReference type="GO" id="GO:0008081">
    <property type="term" value="F:phosphoric diester hydrolase activity"/>
    <property type="evidence" value="ECO:0007669"/>
    <property type="project" value="InterPro"/>
</dbReference>
<reference evidence="2" key="1">
    <citation type="submission" date="2020-05" db="EMBL/GenBank/DDBJ databases">
        <authorList>
            <person name="Chiriac C."/>
            <person name="Salcher M."/>
            <person name="Ghai R."/>
            <person name="Kavagutti S V."/>
        </authorList>
    </citation>
    <scope>NUCLEOTIDE SEQUENCE</scope>
</reference>
<dbReference type="SUPFAM" id="SSF51695">
    <property type="entry name" value="PLC-like phosphodiesterases"/>
    <property type="match status" value="1"/>
</dbReference>
<evidence type="ECO:0000259" key="1">
    <source>
        <dbReference type="PROSITE" id="PS51704"/>
    </source>
</evidence>
<sequence>MALVVAHRGASALHPPGNTLEAFGAATSLGADWVELDVHALSDGSLVVHHDPTLPDGRALDDLRLQDLPGWVPTLADSINSCGPLGVNVEIKGDGSLHLRPALIADTLALLRSIDDPDRFLVTSFDWKIIEEVRELAPELRTGFLTMDPRLTDELLDRVAAAGHVAINPWDAIVRPSVVNAAHARGLAVNVWTVDEPERISELLAMGVDAIITNVPDRCRELLSAG</sequence>
<dbReference type="PANTHER" id="PTHR46211">
    <property type="entry name" value="GLYCEROPHOSPHORYL DIESTER PHOSPHODIESTERASE"/>
    <property type="match status" value="1"/>
</dbReference>
<dbReference type="GO" id="GO:0006629">
    <property type="term" value="P:lipid metabolic process"/>
    <property type="evidence" value="ECO:0007669"/>
    <property type="project" value="InterPro"/>
</dbReference>
<dbReference type="CDD" id="cd08556">
    <property type="entry name" value="GDPD"/>
    <property type="match status" value="1"/>
</dbReference>
<accession>A0A6J5YE99</accession>
<dbReference type="InterPro" id="IPR030395">
    <property type="entry name" value="GP_PDE_dom"/>
</dbReference>
<dbReference type="InterPro" id="IPR017946">
    <property type="entry name" value="PLC-like_Pdiesterase_TIM-brl"/>
</dbReference>
<dbReference type="Gene3D" id="3.20.20.190">
    <property type="entry name" value="Phosphatidylinositol (PI) phosphodiesterase"/>
    <property type="match status" value="1"/>
</dbReference>
<proteinExistence type="predicted"/>
<protein>
    <submittedName>
        <fullName evidence="2">Unannotated protein</fullName>
    </submittedName>
</protein>